<name>A0ABQ4RRP3_9HYPH</name>
<feature type="region of interest" description="Disordered" evidence="1">
    <location>
        <begin position="76"/>
        <end position="105"/>
    </location>
</feature>
<organism evidence="3 4">
    <name type="scientific">Methylobacterium iners</name>
    <dbReference type="NCBI Taxonomy" id="418707"/>
    <lineage>
        <taxon>Bacteria</taxon>
        <taxon>Pseudomonadati</taxon>
        <taxon>Pseudomonadota</taxon>
        <taxon>Alphaproteobacteria</taxon>
        <taxon>Hyphomicrobiales</taxon>
        <taxon>Methylobacteriaceae</taxon>
        <taxon>Methylobacterium</taxon>
    </lineage>
</organism>
<reference evidence="3" key="1">
    <citation type="journal article" date="2021" name="Front. Microbiol.">
        <title>Comprehensive Comparative Genomics and Phenotyping of Methylobacterium Species.</title>
        <authorList>
            <person name="Alessa O."/>
            <person name="Ogura Y."/>
            <person name="Fujitani Y."/>
            <person name="Takami H."/>
            <person name="Hayashi T."/>
            <person name="Sahin N."/>
            <person name="Tani A."/>
        </authorList>
    </citation>
    <scope>NUCLEOTIDE SEQUENCE</scope>
    <source>
        <strain evidence="3">DSM 19015</strain>
    </source>
</reference>
<keyword evidence="2" id="KW-0732">Signal</keyword>
<gene>
    <name evidence="3" type="ORF">OCOJLMKI_0640</name>
</gene>
<evidence type="ECO:0000313" key="3">
    <source>
        <dbReference type="EMBL" id="GJD93446.1"/>
    </source>
</evidence>
<evidence type="ECO:0000313" key="4">
    <source>
        <dbReference type="Proteomes" id="UP001055125"/>
    </source>
</evidence>
<protein>
    <recommendedName>
        <fullName evidence="5">Nuclease</fullName>
    </recommendedName>
</protein>
<dbReference type="Proteomes" id="UP001055125">
    <property type="component" value="Unassembled WGS sequence"/>
</dbReference>
<reference evidence="3" key="2">
    <citation type="submission" date="2021-08" db="EMBL/GenBank/DDBJ databases">
        <authorList>
            <person name="Tani A."/>
            <person name="Ola A."/>
            <person name="Ogura Y."/>
            <person name="Katsura K."/>
            <person name="Hayashi T."/>
        </authorList>
    </citation>
    <scope>NUCLEOTIDE SEQUENCE</scope>
    <source>
        <strain evidence="3">DSM 19015</strain>
    </source>
</reference>
<evidence type="ECO:0008006" key="5">
    <source>
        <dbReference type="Google" id="ProtNLM"/>
    </source>
</evidence>
<feature type="chain" id="PRO_5046221509" description="Nuclease" evidence="2">
    <location>
        <begin position="20"/>
        <end position="105"/>
    </location>
</feature>
<feature type="signal peptide" evidence="2">
    <location>
        <begin position="1"/>
        <end position="19"/>
    </location>
</feature>
<feature type="compositionally biased region" description="Low complexity" evidence="1">
    <location>
        <begin position="76"/>
        <end position="97"/>
    </location>
</feature>
<keyword evidence="4" id="KW-1185">Reference proteome</keyword>
<evidence type="ECO:0000256" key="2">
    <source>
        <dbReference type="SAM" id="SignalP"/>
    </source>
</evidence>
<comment type="caution">
    <text evidence="3">The sequence shown here is derived from an EMBL/GenBank/DDBJ whole genome shotgun (WGS) entry which is preliminary data.</text>
</comment>
<dbReference type="EMBL" id="BPQP01000008">
    <property type="protein sequence ID" value="GJD93446.1"/>
    <property type="molecule type" value="Genomic_DNA"/>
</dbReference>
<dbReference type="RefSeq" id="WP_238242650.1">
    <property type="nucleotide sequence ID" value="NZ_BPQP01000008.1"/>
</dbReference>
<evidence type="ECO:0000256" key="1">
    <source>
        <dbReference type="SAM" id="MobiDB-lite"/>
    </source>
</evidence>
<accession>A0ABQ4RRP3</accession>
<sequence length="105" mass="10963">MTRTLPFLALLFPATPALAEPIVGRATVIDGGALEVRGTRIRLHGIDALESGQACKAAGGKAHRCARLRPSRWRIASGSASSPASRARATSTAVSSPYAQRVRGI</sequence>
<proteinExistence type="predicted"/>